<organism evidence="1 2">
    <name type="scientific">Candidatus Scatomonas pullistercoris</name>
    <dbReference type="NCBI Taxonomy" id="2840920"/>
    <lineage>
        <taxon>Bacteria</taxon>
        <taxon>Bacillati</taxon>
        <taxon>Bacillota</taxon>
        <taxon>Clostridia</taxon>
        <taxon>Lachnospirales</taxon>
        <taxon>Lachnospiraceae</taxon>
        <taxon>Lachnospiraceae incertae sedis</taxon>
        <taxon>Candidatus Scatomonas</taxon>
    </lineage>
</organism>
<comment type="caution">
    <text evidence="1">The sequence shown here is derived from an EMBL/GenBank/DDBJ whole genome shotgun (WGS) entry which is preliminary data.</text>
</comment>
<dbReference type="GO" id="GO:0016740">
    <property type="term" value="F:transferase activity"/>
    <property type="evidence" value="ECO:0007669"/>
    <property type="project" value="UniProtKB-KW"/>
</dbReference>
<proteinExistence type="predicted"/>
<dbReference type="Pfam" id="PF13692">
    <property type="entry name" value="Glyco_trans_1_4"/>
    <property type="match status" value="1"/>
</dbReference>
<protein>
    <submittedName>
        <fullName evidence="1">Group 1 glycosyl transferase</fullName>
    </submittedName>
</protein>
<keyword evidence="1" id="KW-0808">Transferase</keyword>
<accession>A0A9D1TA58</accession>
<dbReference type="Gene3D" id="3.40.50.2000">
    <property type="entry name" value="Glycogen Phosphorylase B"/>
    <property type="match status" value="1"/>
</dbReference>
<dbReference type="EMBL" id="DVOO01000015">
    <property type="protein sequence ID" value="HIV25226.1"/>
    <property type="molecule type" value="Genomic_DNA"/>
</dbReference>
<dbReference type="SUPFAM" id="SSF53756">
    <property type="entry name" value="UDP-Glycosyltransferase/glycogen phosphorylase"/>
    <property type="match status" value="1"/>
</dbReference>
<dbReference type="Proteomes" id="UP000824169">
    <property type="component" value="Unassembled WGS sequence"/>
</dbReference>
<gene>
    <name evidence="1" type="ORF">IAB71_05470</name>
</gene>
<evidence type="ECO:0000313" key="2">
    <source>
        <dbReference type="Proteomes" id="UP000824169"/>
    </source>
</evidence>
<evidence type="ECO:0000313" key="1">
    <source>
        <dbReference type="EMBL" id="HIV25226.1"/>
    </source>
</evidence>
<name>A0A9D1TA58_9FIRM</name>
<reference evidence="1" key="1">
    <citation type="submission" date="2020-10" db="EMBL/GenBank/DDBJ databases">
        <authorList>
            <person name="Gilroy R."/>
        </authorList>
    </citation>
    <scope>NUCLEOTIDE SEQUENCE</scope>
    <source>
        <strain evidence="1">CHK188-20938</strain>
    </source>
</reference>
<dbReference type="AlphaFoldDB" id="A0A9D1TA58"/>
<reference evidence="1" key="2">
    <citation type="journal article" date="2021" name="PeerJ">
        <title>Extensive microbial diversity within the chicken gut microbiome revealed by metagenomics and culture.</title>
        <authorList>
            <person name="Gilroy R."/>
            <person name="Ravi A."/>
            <person name="Getino M."/>
            <person name="Pursley I."/>
            <person name="Horton D.L."/>
            <person name="Alikhan N.F."/>
            <person name="Baker D."/>
            <person name="Gharbi K."/>
            <person name="Hall N."/>
            <person name="Watson M."/>
            <person name="Adriaenssens E.M."/>
            <person name="Foster-Nyarko E."/>
            <person name="Jarju S."/>
            <person name="Secka A."/>
            <person name="Antonio M."/>
            <person name="Oren A."/>
            <person name="Chaudhuri R.R."/>
            <person name="La Ragione R."/>
            <person name="Hildebrand F."/>
            <person name="Pallen M.J."/>
        </authorList>
    </citation>
    <scope>NUCLEOTIDE SEQUENCE</scope>
    <source>
        <strain evidence="1">CHK188-20938</strain>
    </source>
</reference>
<sequence length="335" mass="38765">MFEELKGKKVLFISTKNLDYLRNTQEIRLLAEQAFQLDVIAFPDKSYPLRLMKVFWKLLRARCRQYQAVFVGFAPQLVVPFWGWKLKKSRLYIDFFISMYDTLCFDRKKVSPASFLGKRLLGADRRTLSRADVIVADTRAHGEYFCRELGADPDKVKVLYLEADREIYYPHRAERPWEAEGKYVVLYFGSVLPLQGVDIVLGAAELLKDRKEICFYIIGPVNGKLQAPQGGNIHYIPWLDQKKLSDYIAFSDLCLAGHFCASIDKARRTIPGKAYIYRAMEKPMILGDNAANRELYSDREPGIYFVEMGSSAKLAEKIMAIKKERDQNEDFFEKN</sequence>